<dbReference type="PANTHER" id="PTHR38011:SF11">
    <property type="entry name" value="2,5-DIAMINO-6-RIBOSYLAMINO-4(3H)-PYRIMIDINONE 5'-PHOSPHATE REDUCTASE"/>
    <property type="match status" value="1"/>
</dbReference>
<dbReference type="Gene3D" id="3.40.430.10">
    <property type="entry name" value="Dihydrofolate Reductase, subunit A"/>
    <property type="match status" value="1"/>
</dbReference>
<dbReference type="PANTHER" id="PTHR38011">
    <property type="entry name" value="DIHYDROFOLATE REDUCTASE FAMILY PROTEIN (AFU_ORTHOLOGUE AFUA_8G06820)"/>
    <property type="match status" value="1"/>
</dbReference>
<dbReference type="OrthoDB" id="195113at2"/>
<gene>
    <name evidence="2" type="ORF">C7448_10531</name>
</gene>
<sequence length="183" mass="21043">MEDKYSNGYVFMASSLDGFVARQDNSLDWLMKYGVDEDDNSFEEFTKKIDVLVMGSGTYKTVLGFEQWPYKMPVYVLSRRLTQDDVPESLQKQVIIKALKPKELMQILYEKGLKKAYIDGGKLVQSFINDGFVKEITLTQIPILIGKGKRLFGEINNDIDLKLINSKSMKFGFIQNHYEVLNT</sequence>
<evidence type="ECO:0000313" key="2">
    <source>
        <dbReference type="EMBL" id="REH48755.1"/>
    </source>
</evidence>
<dbReference type="SUPFAM" id="SSF53597">
    <property type="entry name" value="Dihydrofolate reductase-like"/>
    <property type="match status" value="1"/>
</dbReference>
<dbReference type="InterPro" id="IPR050765">
    <property type="entry name" value="Riboflavin_Biosynth_HTPR"/>
</dbReference>
<reference evidence="2 3" key="1">
    <citation type="submission" date="2018-08" db="EMBL/GenBank/DDBJ databases">
        <title>Genomic Encyclopedia of Type Strains, Phase IV (KMG-IV): sequencing the most valuable type-strain genomes for metagenomic binning, comparative biology and taxonomic classification.</title>
        <authorList>
            <person name="Goeker M."/>
        </authorList>
    </citation>
    <scope>NUCLEOTIDE SEQUENCE [LARGE SCALE GENOMIC DNA]</scope>
    <source>
        <strain evidence="2 3">DSM 18841</strain>
    </source>
</reference>
<protein>
    <submittedName>
        <fullName evidence="2">Dihydrofolate reductase</fullName>
    </submittedName>
</protein>
<comment type="caution">
    <text evidence="2">The sequence shown here is derived from an EMBL/GenBank/DDBJ whole genome shotgun (WGS) entry which is preliminary data.</text>
</comment>
<dbReference type="RefSeq" id="WP_115901304.1">
    <property type="nucleotide sequence ID" value="NZ_QUNS01000005.1"/>
</dbReference>
<evidence type="ECO:0000259" key="1">
    <source>
        <dbReference type="Pfam" id="PF01872"/>
    </source>
</evidence>
<dbReference type="Pfam" id="PF01872">
    <property type="entry name" value="RibD_C"/>
    <property type="match status" value="1"/>
</dbReference>
<dbReference type="InterPro" id="IPR002734">
    <property type="entry name" value="RibDG_C"/>
</dbReference>
<accession>A0A3E0HRZ5</accession>
<dbReference type="InterPro" id="IPR024072">
    <property type="entry name" value="DHFR-like_dom_sf"/>
</dbReference>
<dbReference type="GO" id="GO:0009231">
    <property type="term" value="P:riboflavin biosynthetic process"/>
    <property type="evidence" value="ECO:0007669"/>
    <property type="project" value="InterPro"/>
</dbReference>
<name>A0A3E0HRZ5_9FLAO</name>
<keyword evidence="3" id="KW-1185">Reference proteome</keyword>
<organism evidence="2 3">
    <name type="scientific">Tenacibaculum gallaicum</name>
    <dbReference type="NCBI Taxonomy" id="561505"/>
    <lineage>
        <taxon>Bacteria</taxon>
        <taxon>Pseudomonadati</taxon>
        <taxon>Bacteroidota</taxon>
        <taxon>Flavobacteriia</taxon>
        <taxon>Flavobacteriales</taxon>
        <taxon>Flavobacteriaceae</taxon>
        <taxon>Tenacibaculum</taxon>
    </lineage>
</organism>
<proteinExistence type="predicted"/>
<evidence type="ECO:0000313" key="3">
    <source>
        <dbReference type="Proteomes" id="UP000256884"/>
    </source>
</evidence>
<dbReference type="EMBL" id="QUNS01000005">
    <property type="protein sequence ID" value="REH48755.1"/>
    <property type="molecule type" value="Genomic_DNA"/>
</dbReference>
<dbReference type="Proteomes" id="UP000256884">
    <property type="component" value="Unassembled WGS sequence"/>
</dbReference>
<dbReference type="GO" id="GO:0008703">
    <property type="term" value="F:5-amino-6-(5-phosphoribosylamino)uracil reductase activity"/>
    <property type="evidence" value="ECO:0007669"/>
    <property type="project" value="InterPro"/>
</dbReference>
<dbReference type="AlphaFoldDB" id="A0A3E0HRZ5"/>
<feature type="domain" description="Bacterial bifunctional deaminase-reductase C-terminal" evidence="1">
    <location>
        <begin position="10"/>
        <end position="168"/>
    </location>
</feature>